<evidence type="ECO:0000259" key="11">
    <source>
        <dbReference type="PROSITE" id="PS50928"/>
    </source>
</evidence>
<evidence type="ECO:0000256" key="7">
    <source>
        <dbReference type="ARBA" id="ARBA00022989"/>
    </source>
</evidence>
<dbReference type="SUPFAM" id="SSF161098">
    <property type="entry name" value="MetI-like"/>
    <property type="match status" value="1"/>
</dbReference>
<dbReference type="NCBIfam" id="TIGR02138">
    <property type="entry name" value="phosphate_pstC"/>
    <property type="match status" value="1"/>
</dbReference>
<feature type="transmembrane region" description="Helical" evidence="9">
    <location>
        <begin position="258"/>
        <end position="280"/>
    </location>
</feature>
<keyword evidence="7 9" id="KW-1133">Transmembrane helix</keyword>
<keyword evidence="3 9" id="KW-0813">Transport</keyword>
<evidence type="ECO:0000256" key="8">
    <source>
        <dbReference type="ARBA" id="ARBA00023136"/>
    </source>
</evidence>
<dbReference type="InterPro" id="IPR035906">
    <property type="entry name" value="MetI-like_sf"/>
</dbReference>
<evidence type="ECO:0000256" key="4">
    <source>
        <dbReference type="ARBA" id="ARBA00022475"/>
    </source>
</evidence>
<dbReference type="InterPro" id="IPR011864">
    <property type="entry name" value="Phosphate_PstC"/>
</dbReference>
<comment type="similarity">
    <text evidence="2 10">Belongs to the binding-protein-dependent transport system permease family. CysTW subfamily.</text>
</comment>
<comment type="caution">
    <text evidence="12">The sequence shown here is derived from an EMBL/GenBank/DDBJ whole genome shotgun (WGS) entry which is preliminary data.</text>
</comment>
<feature type="transmembrane region" description="Helical" evidence="9">
    <location>
        <begin position="68"/>
        <end position="94"/>
    </location>
</feature>
<comment type="subcellular location">
    <subcellularLocation>
        <location evidence="1 9">Cell membrane</location>
        <topology evidence="1 9">Multi-pass membrane protein</topology>
    </subcellularLocation>
</comment>
<evidence type="ECO:0000256" key="9">
    <source>
        <dbReference type="RuleBase" id="RU363032"/>
    </source>
</evidence>
<keyword evidence="6 9" id="KW-0812">Transmembrane</keyword>
<evidence type="ECO:0000256" key="3">
    <source>
        <dbReference type="ARBA" id="ARBA00022448"/>
    </source>
</evidence>
<sequence>MKRQIIENFIKILLLIVAMSALVFLAGIVVVLITQGTPILKYVSVKDFFFGMKWYPTHGEPEFGILPMIYGSLIVTIGALVFATPLGIMCALYIAEVAPHWLKETLKPIIELLAGIPSVVYGLFGALFIAPLVQKTFNLPTGLTAFSAAIVLGIMILPTITSIVEDALTTIPKEYSEAALALGATKWETMTKIILPAASSGITTGIVLGMGRAIGETMAVLMVAGGSPNIVFSFLKPVRTMTATIAAEMAETVVGSEHYYALFGIAIVLFLLTMAFNILAEHISSRFHKRFTAMK</sequence>
<comment type="function">
    <text evidence="10">Part of the binding-protein-dependent transport system for phosphate; probably responsible for the translocation of the substrate across the membrane.</text>
</comment>
<evidence type="ECO:0000256" key="1">
    <source>
        <dbReference type="ARBA" id="ARBA00004651"/>
    </source>
</evidence>
<dbReference type="InterPro" id="IPR000515">
    <property type="entry name" value="MetI-like"/>
</dbReference>
<evidence type="ECO:0000256" key="2">
    <source>
        <dbReference type="ARBA" id="ARBA00007069"/>
    </source>
</evidence>
<reference evidence="12" key="1">
    <citation type="journal article" date="2020" name="mSystems">
        <title>Genome- and Community-Level Interaction Insights into Carbon Utilization and Element Cycling Functions of Hydrothermarchaeota in Hydrothermal Sediment.</title>
        <authorList>
            <person name="Zhou Z."/>
            <person name="Liu Y."/>
            <person name="Xu W."/>
            <person name="Pan J."/>
            <person name="Luo Z.H."/>
            <person name="Li M."/>
        </authorList>
    </citation>
    <scope>NUCLEOTIDE SEQUENCE [LARGE SCALE GENOMIC DNA]</scope>
    <source>
        <strain evidence="12">SpSt-258</strain>
    </source>
</reference>
<proteinExistence type="inferred from homology"/>
<organism evidence="12">
    <name type="scientific">candidate division WOR-3 bacterium</name>
    <dbReference type="NCBI Taxonomy" id="2052148"/>
    <lineage>
        <taxon>Bacteria</taxon>
        <taxon>Bacteria division WOR-3</taxon>
    </lineage>
</organism>
<protein>
    <recommendedName>
        <fullName evidence="10">Phosphate transport system permease protein</fullName>
    </recommendedName>
</protein>
<feature type="domain" description="ABC transmembrane type-1" evidence="11">
    <location>
        <begin position="69"/>
        <end position="280"/>
    </location>
</feature>
<keyword evidence="4 10" id="KW-1003">Cell membrane</keyword>
<feature type="transmembrane region" description="Helical" evidence="9">
    <location>
        <begin position="114"/>
        <end position="133"/>
    </location>
</feature>
<dbReference type="PROSITE" id="PS50928">
    <property type="entry name" value="ABC_TM1"/>
    <property type="match status" value="1"/>
</dbReference>
<dbReference type="GO" id="GO:0006817">
    <property type="term" value="P:phosphate ion transport"/>
    <property type="evidence" value="ECO:0007669"/>
    <property type="project" value="UniProtKB-KW"/>
</dbReference>
<gene>
    <name evidence="12" type="primary">pstC</name>
    <name evidence="12" type="ORF">ENP86_05505</name>
</gene>
<feature type="transmembrane region" description="Helical" evidence="9">
    <location>
        <begin position="193"/>
        <end position="211"/>
    </location>
</feature>
<dbReference type="InterPro" id="IPR051124">
    <property type="entry name" value="Phosphate_Transport_Permease"/>
</dbReference>
<name>A0A7V0Z5P2_UNCW3</name>
<accession>A0A7V0Z5P2</accession>
<evidence type="ECO:0000256" key="10">
    <source>
        <dbReference type="RuleBase" id="RU363054"/>
    </source>
</evidence>
<keyword evidence="8 9" id="KW-0472">Membrane</keyword>
<evidence type="ECO:0000256" key="5">
    <source>
        <dbReference type="ARBA" id="ARBA00022592"/>
    </source>
</evidence>
<dbReference type="PANTHER" id="PTHR30425:SF1">
    <property type="entry name" value="PHOSPHATE TRANSPORT SYSTEM PERMEASE PROTEIN PSTC"/>
    <property type="match status" value="1"/>
</dbReference>
<dbReference type="AlphaFoldDB" id="A0A7V0Z5P2"/>
<feature type="transmembrane region" description="Helical" evidence="9">
    <location>
        <begin position="12"/>
        <end position="33"/>
    </location>
</feature>
<dbReference type="GO" id="GO:0005315">
    <property type="term" value="F:phosphate transmembrane transporter activity"/>
    <property type="evidence" value="ECO:0007669"/>
    <property type="project" value="InterPro"/>
</dbReference>
<dbReference type="EMBL" id="DSKY01000014">
    <property type="protein sequence ID" value="HDY58989.1"/>
    <property type="molecule type" value="Genomic_DNA"/>
</dbReference>
<dbReference type="PANTHER" id="PTHR30425">
    <property type="entry name" value="PHOSPHATE TRANSPORT SYSTEM PERMEASE PROTEIN PST"/>
    <property type="match status" value="1"/>
</dbReference>
<dbReference type="Gene3D" id="1.10.3720.10">
    <property type="entry name" value="MetI-like"/>
    <property type="match status" value="1"/>
</dbReference>
<feature type="transmembrane region" description="Helical" evidence="9">
    <location>
        <begin position="145"/>
        <end position="164"/>
    </location>
</feature>
<evidence type="ECO:0000313" key="12">
    <source>
        <dbReference type="EMBL" id="HDY58989.1"/>
    </source>
</evidence>
<dbReference type="Pfam" id="PF00528">
    <property type="entry name" value="BPD_transp_1"/>
    <property type="match status" value="1"/>
</dbReference>
<evidence type="ECO:0000256" key="6">
    <source>
        <dbReference type="ARBA" id="ARBA00022692"/>
    </source>
</evidence>
<dbReference type="CDD" id="cd06261">
    <property type="entry name" value="TM_PBP2"/>
    <property type="match status" value="1"/>
</dbReference>
<keyword evidence="5 10" id="KW-0592">Phosphate transport</keyword>
<dbReference type="GO" id="GO:0005886">
    <property type="term" value="C:plasma membrane"/>
    <property type="evidence" value="ECO:0007669"/>
    <property type="project" value="UniProtKB-SubCell"/>
</dbReference>